<sequence length="278" mass="32022">MTSSAALYQSKSKDFVSKAYRLGIEEYKEQYHGEDSQDHQEQIQDKLMKGIQSIRVLHDANANESFLQQYQGKLYSIDTSILEAIERAAPKSFHAKVADFNENLDYKMQQELGLEHLGLPSSLMRDIVKTDEFLISFLSTCETIPQPPHVDYTWEFLESHGNDLDIGFMPLTNEGMYLQVWPREDDVSKNVIGEIIYIPYGKMLTVSSRTIHGGGFRTTKNMNELGNLRAHLYIAKNDTHLQMTQSNKYTEPNDKGKELCERYLNAEHMDTVVKYMFV</sequence>
<evidence type="ECO:0000313" key="1">
    <source>
        <dbReference type="EMBL" id="GFH53582.1"/>
    </source>
</evidence>
<reference evidence="1 2" key="1">
    <citation type="journal article" date="2021" name="Sci. Rep.">
        <title>The genome of the diatom Chaetoceros tenuissimus carries an ancient integrated fragment of an extant virus.</title>
        <authorList>
            <person name="Hongo Y."/>
            <person name="Kimura K."/>
            <person name="Takaki Y."/>
            <person name="Yoshida Y."/>
            <person name="Baba S."/>
            <person name="Kobayashi G."/>
            <person name="Nagasaki K."/>
            <person name="Hano T."/>
            <person name="Tomaru Y."/>
        </authorList>
    </citation>
    <scope>NUCLEOTIDE SEQUENCE [LARGE SCALE GENOMIC DNA]</scope>
    <source>
        <strain evidence="1 2">NIES-3715</strain>
    </source>
</reference>
<protein>
    <submittedName>
        <fullName evidence="1">Uncharacterized protein</fullName>
    </submittedName>
</protein>
<dbReference type="Proteomes" id="UP001054902">
    <property type="component" value="Unassembled WGS sequence"/>
</dbReference>
<comment type="caution">
    <text evidence="1">The sequence shown here is derived from an EMBL/GenBank/DDBJ whole genome shotgun (WGS) entry which is preliminary data.</text>
</comment>
<proteinExistence type="predicted"/>
<evidence type="ECO:0000313" key="2">
    <source>
        <dbReference type="Proteomes" id="UP001054902"/>
    </source>
</evidence>
<gene>
    <name evidence="1" type="ORF">CTEN210_10058</name>
</gene>
<accession>A0AAD3H7L5</accession>
<dbReference type="AlphaFoldDB" id="A0AAD3H7L5"/>
<organism evidence="1 2">
    <name type="scientific">Chaetoceros tenuissimus</name>
    <dbReference type="NCBI Taxonomy" id="426638"/>
    <lineage>
        <taxon>Eukaryota</taxon>
        <taxon>Sar</taxon>
        <taxon>Stramenopiles</taxon>
        <taxon>Ochrophyta</taxon>
        <taxon>Bacillariophyta</taxon>
        <taxon>Coscinodiscophyceae</taxon>
        <taxon>Chaetocerotophycidae</taxon>
        <taxon>Chaetocerotales</taxon>
        <taxon>Chaetocerotaceae</taxon>
        <taxon>Chaetoceros</taxon>
    </lineage>
</organism>
<name>A0AAD3H7L5_9STRA</name>
<dbReference type="EMBL" id="BLLK01000047">
    <property type="protein sequence ID" value="GFH53582.1"/>
    <property type="molecule type" value="Genomic_DNA"/>
</dbReference>
<keyword evidence="2" id="KW-1185">Reference proteome</keyword>